<feature type="compositionally biased region" description="Pro residues" evidence="7">
    <location>
        <begin position="255"/>
        <end position="267"/>
    </location>
</feature>
<evidence type="ECO:0000256" key="6">
    <source>
        <dbReference type="ARBA" id="ARBA00023242"/>
    </source>
</evidence>
<feature type="compositionally biased region" description="Low complexity" evidence="7">
    <location>
        <begin position="79"/>
        <end position="106"/>
    </location>
</feature>
<keyword evidence="3" id="KW-0227">DNA damage</keyword>
<dbReference type="GO" id="GO:0000400">
    <property type="term" value="F:four-way junction DNA binding"/>
    <property type="evidence" value="ECO:0007669"/>
    <property type="project" value="TreeGrafter"/>
</dbReference>
<proteinExistence type="predicted"/>
<evidence type="ECO:0000256" key="1">
    <source>
        <dbReference type="ARBA" id="ARBA00004123"/>
    </source>
</evidence>
<dbReference type="SUPFAM" id="SSF52540">
    <property type="entry name" value="P-loop containing nucleoside triphosphate hydrolases"/>
    <property type="match status" value="1"/>
</dbReference>
<evidence type="ECO:0000256" key="2">
    <source>
        <dbReference type="ARBA" id="ARBA00022741"/>
    </source>
</evidence>
<evidence type="ECO:0000256" key="4">
    <source>
        <dbReference type="ARBA" id="ARBA00022840"/>
    </source>
</evidence>
<dbReference type="PANTHER" id="PTHR46239">
    <property type="entry name" value="DNA REPAIR PROTEIN RAD51 HOMOLOG 3 RAD51C"/>
    <property type="match status" value="1"/>
</dbReference>
<dbReference type="AlphaFoldDB" id="H2CZ29"/>
<dbReference type="Gene3D" id="3.40.50.300">
    <property type="entry name" value="P-loop containing nucleotide triphosphate hydrolases"/>
    <property type="match status" value="1"/>
</dbReference>
<name>H2CZ29_9BASI</name>
<feature type="region of interest" description="Disordered" evidence="7">
    <location>
        <begin position="643"/>
        <end position="740"/>
    </location>
</feature>
<dbReference type="InterPro" id="IPR027417">
    <property type="entry name" value="P-loop_NTPase"/>
</dbReference>
<feature type="compositionally biased region" description="Basic and acidic residues" evidence="7">
    <location>
        <begin position="800"/>
        <end position="817"/>
    </location>
</feature>
<organism evidence="8">
    <name type="scientific">Ustilago xerochloae</name>
    <dbReference type="NCBI Taxonomy" id="249492"/>
    <lineage>
        <taxon>Eukaryota</taxon>
        <taxon>Fungi</taxon>
        <taxon>Dikarya</taxon>
        <taxon>Basidiomycota</taxon>
        <taxon>Ustilaginomycotina</taxon>
        <taxon>Ustilaginomycetes</taxon>
        <taxon>Ustilaginales</taxon>
        <taxon>Ustilaginaceae</taxon>
        <taxon>Ustilago</taxon>
    </lineage>
</organism>
<feature type="region of interest" description="Disordered" evidence="7">
    <location>
        <begin position="800"/>
        <end position="843"/>
    </location>
</feature>
<feature type="compositionally biased region" description="Pro residues" evidence="7">
    <location>
        <begin position="193"/>
        <end position="204"/>
    </location>
</feature>
<feature type="compositionally biased region" description="Low complexity" evidence="7">
    <location>
        <begin position="37"/>
        <end position="51"/>
    </location>
</feature>
<dbReference type="PANTHER" id="PTHR46239:SF1">
    <property type="entry name" value="DNA REPAIR PROTEIN RAD51 HOMOLOG 3"/>
    <property type="match status" value="1"/>
</dbReference>
<dbReference type="GO" id="GO:0005657">
    <property type="term" value="C:replication fork"/>
    <property type="evidence" value="ECO:0007669"/>
    <property type="project" value="TreeGrafter"/>
</dbReference>
<evidence type="ECO:0000256" key="3">
    <source>
        <dbReference type="ARBA" id="ARBA00022763"/>
    </source>
</evidence>
<comment type="subcellular location">
    <subcellularLocation>
        <location evidence="1">Nucleus</location>
    </subcellularLocation>
</comment>
<keyword evidence="6" id="KW-0539">Nucleus</keyword>
<evidence type="ECO:0000256" key="7">
    <source>
        <dbReference type="SAM" id="MobiDB-lite"/>
    </source>
</evidence>
<keyword evidence="5" id="KW-0234">DNA repair</keyword>
<dbReference type="GO" id="GO:0033065">
    <property type="term" value="C:Rad51C-XRCC3 complex"/>
    <property type="evidence" value="ECO:0007669"/>
    <property type="project" value="TreeGrafter"/>
</dbReference>
<feature type="region of interest" description="Disordered" evidence="7">
    <location>
        <begin position="33"/>
        <end position="210"/>
    </location>
</feature>
<dbReference type="GO" id="GO:0008821">
    <property type="term" value="F:crossover junction DNA endonuclease activity"/>
    <property type="evidence" value="ECO:0007669"/>
    <property type="project" value="TreeGrafter"/>
</dbReference>
<dbReference type="EMBL" id="JN367442">
    <property type="protein sequence ID" value="AEY62500.1"/>
    <property type="molecule type" value="Genomic_DNA"/>
</dbReference>
<dbReference type="InterPro" id="IPR052093">
    <property type="entry name" value="HR_Repair_Mediator"/>
</dbReference>
<dbReference type="GO" id="GO:0000707">
    <property type="term" value="P:meiotic DNA recombinase assembly"/>
    <property type="evidence" value="ECO:0007669"/>
    <property type="project" value="TreeGrafter"/>
</dbReference>
<feature type="region of interest" description="Disordered" evidence="7">
    <location>
        <begin position="312"/>
        <end position="354"/>
    </location>
</feature>
<feature type="compositionally biased region" description="Polar residues" evidence="7">
    <location>
        <begin position="819"/>
        <end position="839"/>
    </location>
</feature>
<dbReference type="GO" id="GO:0033063">
    <property type="term" value="C:Rad51B-Rad51C-Rad51D-XRCC2 complex"/>
    <property type="evidence" value="ECO:0007669"/>
    <property type="project" value="TreeGrafter"/>
</dbReference>
<accession>H2CZ29</accession>
<keyword evidence="4" id="KW-0067">ATP-binding</keyword>
<reference evidence="8" key="1">
    <citation type="journal article" date="2011" name="PLoS Genet.">
        <title>Interspecific sex in grass smuts and the genetic diversity of their pheromone-receptor system.</title>
        <authorList>
            <person name="Kellner R."/>
            <person name="Vollmeister E."/>
            <person name="Feldbrugge M."/>
            <person name="Begerow D."/>
        </authorList>
    </citation>
    <scope>NUCLEOTIDE SEQUENCE</scope>
</reference>
<feature type="compositionally biased region" description="Polar residues" evidence="7">
    <location>
        <begin position="720"/>
        <end position="734"/>
    </location>
</feature>
<keyword evidence="2" id="KW-0547">Nucleotide-binding</keyword>
<evidence type="ECO:0000256" key="5">
    <source>
        <dbReference type="ARBA" id="ARBA00023204"/>
    </source>
</evidence>
<feature type="compositionally biased region" description="Low complexity" evidence="7">
    <location>
        <begin position="145"/>
        <end position="170"/>
    </location>
</feature>
<feature type="region of interest" description="Disordered" evidence="7">
    <location>
        <begin position="253"/>
        <end position="290"/>
    </location>
</feature>
<dbReference type="GO" id="GO:0005524">
    <property type="term" value="F:ATP binding"/>
    <property type="evidence" value="ECO:0007669"/>
    <property type="project" value="UniProtKB-KW"/>
</dbReference>
<sequence>MTSSWHSTSMDSVAAAVPFHFPPMSHTFFHGYSNGFQDDSSPGPSQSTPSQRLLSQMLPAQAPPSQPSASRPSQHHRASPSPATASSSFLEAQHASSSTHLHSTHITPHKSSLRLSHPPPPPSSSYMQQVTPQPKRARLDHDSRSTASTTTSPFSSNNNSLLNRSNDSSALTGPLSSPSPSNVRPLSGISRPLPLPPIPSPSHRPPARAVHHACPIPMPQRSIQDFEKLLPGRQPAAVSPQRSDVPRRSVLQAIPPQPILPVPPPRSPVAQHHHLHPLPPAPETLPSRASWSQTGFQSFDLDLDRIAEVQRLDQSRSDDAAEEQSTDSDAAAAHTASRASREHDRISGSLLGHPDRGLPSGSILEVLGPPGSGKSSFVVQYAITERLRALGRARASLTTHGDAVDESTKSEVVLHYSDFTDSCYFTEDFWDAEIARADQVLVIDCEGALSPERLADAAWSAAMSLWAVTHQHQSASEKGMTTEPASPTQQRANLPEAVRRLVAAILAGIHVSHVTSLAGLIALLHSLRPTDELYDGQIPKALPSAMPARTSLILIDTLSYHIRSTGGSSQDRKVVAQCSERIRDMLLRLQKPYEYRPRSELSPEENDVVKARLIDAASKLCMPTVVFTNQLGIRRGRDELQAYGRASSSGRTGMATGSGRSLGKNIAEGEASSMLAPLLNGPKPPQPARARDERPPPSVALCGPEMWDEEEQTAAAQGAPSRQTQQIRGHSAATTPHMGHDRGWPLSFLGQDVWRILLFRHGSFGHRYAQMVSIPPVVQSELASLWNETRQRMRARAAEATRTTELHTPRAEAEAAEHQQASNQPAEVSPEAQQNSLHQSDAVAAPCNVDRNVAEDKDKQMLELLGQLRASLFRWRPFHLTSCGLSS</sequence>
<dbReference type="GO" id="GO:0007131">
    <property type="term" value="P:reciprocal meiotic recombination"/>
    <property type="evidence" value="ECO:0007669"/>
    <property type="project" value="TreeGrafter"/>
</dbReference>
<protein>
    <submittedName>
        <fullName evidence="8">Uncharacterized protein</fullName>
    </submittedName>
</protein>
<evidence type="ECO:0000313" key="8">
    <source>
        <dbReference type="EMBL" id="AEY62500.1"/>
    </source>
</evidence>
<feature type="compositionally biased region" description="Low complexity" evidence="7">
    <location>
        <begin position="327"/>
        <end position="338"/>
    </location>
</feature>